<reference evidence="6" key="1">
    <citation type="journal article" date="2014" name="Int. J. Syst. Evol. Microbiol.">
        <title>Complete genome sequence of Corynebacterium casei LMG S-19264T (=DSM 44701T), isolated from a smear-ripened cheese.</title>
        <authorList>
            <consortium name="US DOE Joint Genome Institute (JGI-PGF)"/>
            <person name="Walter F."/>
            <person name="Albersmeier A."/>
            <person name="Kalinowski J."/>
            <person name="Ruckert C."/>
        </authorList>
    </citation>
    <scope>NUCLEOTIDE SEQUENCE</scope>
    <source>
        <strain evidence="6">CGMCC 4.7201</strain>
    </source>
</reference>
<name>A0A918E1K9_9ACTN</name>
<feature type="domain" description="AMP-dependent synthetase/ligase" evidence="4">
    <location>
        <begin position="9"/>
        <end position="363"/>
    </location>
</feature>
<dbReference type="AlphaFoldDB" id="A0A918E1K9"/>
<evidence type="ECO:0000256" key="3">
    <source>
        <dbReference type="SAM" id="MobiDB-lite"/>
    </source>
</evidence>
<dbReference type="Gene3D" id="3.40.50.12780">
    <property type="entry name" value="N-terminal domain of ligase-like"/>
    <property type="match status" value="1"/>
</dbReference>
<feature type="domain" description="AMP-binding enzyme C-terminal" evidence="5">
    <location>
        <begin position="424"/>
        <end position="502"/>
    </location>
</feature>
<accession>A0A918E1K9</accession>
<sequence>MGNLGFWTLAQNEPDWVALVEADGKEHRAGELRAAADRLVHGLRARGLVPGDVIATVLPNGRAWVEVFLAVSQAGWYLTPINAHLAAPEIAHIVRDCEARAFVVHARHRGSVMGAAADIPVPEQMRFAVGGGIPGFRPYAELGEGQPDSQPRDRRSGTTMHYTSGTTGRPKGVRRQLPAYDPDTYGELQTMLLNGLFGIPPREGNVHLVAAPLNHTAVAQFGGAALHSGHTLVLMDAWDPEEALGKIERYRCTYTHMVPTMFRRLLGLPEDVRKAHDISSMRWAIHGAAPCPTDVKQAMLDWWGPVVYEYYGSTEGGGAVATPEDWLARPGTVGKPWPVTELRILDDAGEQVPTGAPGTVYMRMATADFDFEYKDDAEKTRAGRRDGFFTVGDIGYLDADGYLYLCDRKADVIISGGVNIYPAEIESEILRHPGVSDVAVFGVPDDDWGEQIKAVVEPVPGAEAGEELAEGILASLDGRLAKLKWPKAIDFIDVIPRDPYGKLIKRELRDRYWAGRDRAI</sequence>
<dbReference type="Gene3D" id="3.30.300.30">
    <property type="match status" value="1"/>
</dbReference>
<evidence type="ECO:0000259" key="4">
    <source>
        <dbReference type="Pfam" id="PF00501"/>
    </source>
</evidence>
<dbReference type="EMBL" id="BMMS01000030">
    <property type="protein sequence ID" value="GGO96628.1"/>
    <property type="molecule type" value="Genomic_DNA"/>
</dbReference>
<proteinExistence type="inferred from homology"/>
<evidence type="ECO:0000313" key="7">
    <source>
        <dbReference type="Proteomes" id="UP000641932"/>
    </source>
</evidence>
<dbReference type="InterPro" id="IPR045851">
    <property type="entry name" value="AMP-bd_C_sf"/>
</dbReference>
<evidence type="ECO:0000256" key="1">
    <source>
        <dbReference type="ARBA" id="ARBA00006432"/>
    </source>
</evidence>
<dbReference type="InterPro" id="IPR042099">
    <property type="entry name" value="ANL_N_sf"/>
</dbReference>
<organism evidence="6 7">
    <name type="scientific">Wenjunlia tyrosinilytica</name>
    <dbReference type="NCBI Taxonomy" id="1544741"/>
    <lineage>
        <taxon>Bacteria</taxon>
        <taxon>Bacillati</taxon>
        <taxon>Actinomycetota</taxon>
        <taxon>Actinomycetes</taxon>
        <taxon>Kitasatosporales</taxon>
        <taxon>Streptomycetaceae</taxon>
        <taxon>Wenjunlia</taxon>
    </lineage>
</organism>
<dbReference type="InterPro" id="IPR000873">
    <property type="entry name" value="AMP-dep_synth/lig_dom"/>
</dbReference>
<dbReference type="Pfam" id="PF00501">
    <property type="entry name" value="AMP-binding"/>
    <property type="match status" value="1"/>
</dbReference>
<dbReference type="PANTHER" id="PTHR43201">
    <property type="entry name" value="ACYL-COA SYNTHETASE"/>
    <property type="match status" value="1"/>
</dbReference>
<comment type="similarity">
    <text evidence="1">Belongs to the ATP-dependent AMP-binding enzyme family.</text>
</comment>
<dbReference type="Proteomes" id="UP000641932">
    <property type="component" value="Unassembled WGS sequence"/>
</dbReference>
<comment type="caution">
    <text evidence="6">The sequence shown here is derived from an EMBL/GenBank/DDBJ whole genome shotgun (WGS) entry which is preliminary data.</text>
</comment>
<dbReference type="InterPro" id="IPR025110">
    <property type="entry name" value="AMP-bd_C"/>
</dbReference>
<dbReference type="SUPFAM" id="SSF56801">
    <property type="entry name" value="Acetyl-CoA synthetase-like"/>
    <property type="match status" value="1"/>
</dbReference>
<gene>
    <name evidence="6" type="ORF">GCM10012280_56560</name>
</gene>
<protein>
    <submittedName>
        <fullName evidence="6">Acyl-CoA synthetase</fullName>
    </submittedName>
</protein>
<dbReference type="Pfam" id="PF13193">
    <property type="entry name" value="AMP-binding_C"/>
    <property type="match status" value="1"/>
</dbReference>
<dbReference type="GO" id="GO:0006631">
    <property type="term" value="P:fatty acid metabolic process"/>
    <property type="evidence" value="ECO:0007669"/>
    <property type="project" value="TreeGrafter"/>
</dbReference>
<feature type="compositionally biased region" description="Polar residues" evidence="3">
    <location>
        <begin position="157"/>
        <end position="167"/>
    </location>
</feature>
<feature type="region of interest" description="Disordered" evidence="3">
    <location>
        <begin position="139"/>
        <end position="176"/>
    </location>
</feature>
<evidence type="ECO:0000259" key="5">
    <source>
        <dbReference type="Pfam" id="PF13193"/>
    </source>
</evidence>
<evidence type="ECO:0000256" key="2">
    <source>
        <dbReference type="ARBA" id="ARBA00022598"/>
    </source>
</evidence>
<keyword evidence="2" id="KW-0436">Ligase</keyword>
<dbReference type="RefSeq" id="WP_189134661.1">
    <property type="nucleotide sequence ID" value="NZ_BMMS01000030.1"/>
</dbReference>
<dbReference type="PANTHER" id="PTHR43201:SF5">
    <property type="entry name" value="MEDIUM-CHAIN ACYL-COA LIGASE ACSF2, MITOCHONDRIAL"/>
    <property type="match status" value="1"/>
</dbReference>
<evidence type="ECO:0000313" key="6">
    <source>
        <dbReference type="EMBL" id="GGO96628.1"/>
    </source>
</evidence>
<dbReference type="GO" id="GO:0031956">
    <property type="term" value="F:medium-chain fatty acid-CoA ligase activity"/>
    <property type="evidence" value="ECO:0007669"/>
    <property type="project" value="TreeGrafter"/>
</dbReference>
<reference evidence="6" key="2">
    <citation type="submission" date="2020-09" db="EMBL/GenBank/DDBJ databases">
        <authorList>
            <person name="Sun Q."/>
            <person name="Zhou Y."/>
        </authorList>
    </citation>
    <scope>NUCLEOTIDE SEQUENCE</scope>
    <source>
        <strain evidence="6">CGMCC 4.7201</strain>
    </source>
</reference>
<keyword evidence="7" id="KW-1185">Reference proteome</keyword>